<dbReference type="AlphaFoldDB" id="A0A379ITI1"/>
<dbReference type="PROSITE" id="PS50983">
    <property type="entry name" value="FE_B12_PBP"/>
    <property type="match status" value="1"/>
</dbReference>
<dbReference type="OrthoDB" id="63946at2"/>
<dbReference type="SUPFAM" id="SSF53807">
    <property type="entry name" value="Helical backbone' metal receptor"/>
    <property type="match status" value="1"/>
</dbReference>
<comment type="subcellular location">
    <subcellularLocation>
        <location evidence="1">Cell envelope</location>
    </subcellularLocation>
</comment>
<keyword evidence="4" id="KW-0408">Iron</keyword>
<evidence type="ECO:0000313" key="9">
    <source>
        <dbReference type="Proteomes" id="UP000254260"/>
    </source>
</evidence>
<name>A0A379ITI1_ECTME</name>
<dbReference type="GO" id="GO:0030288">
    <property type="term" value="C:outer membrane-bounded periplasmic space"/>
    <property type="evidence" value="ECO:0007669"/>
    <property type="project" value="TreeGrafter"/>
</dbReference>
<feature type="domain" description="Fe/B12 periplasmic-binding" evidence="7">
    <location>
        <begin position="48"/>
        <end position="322"/>
    </location>
</feature>
<evidence type="ECO:0000256" key="6">
    <source>
        <dbReference type="SAM" id="SignalP"/>
    </source>
</evidence>
<evidence type="ECO:0000256" key="1">
    <source>
        <dbReference type="ARBA" id="ARBA00004196"/>
    </source>
</evidence>
<sequence>MNSKRIPLGRIGVALIALLMLCASAQAGYPLAIEHAQGTLTLDEAPKRVAVFDLGVLDTLDALGIAVAGVPQMVGPAYLKTRYEAREAVNIGTLFEPDQAALERLKPDLIIIGGRSSNQFEMLATLAPTIDLSIAPDQFLAGVRSNIKVLGEIFDKQGQAAQLDAELRQELAAVHTKTAGQSSLTLFTINDALILHEPGERFGMLNEVLGTRLVVETVDPASVPQGRPAPDSPEARELRERQRVRLQAALKEQPQWLVILDRGAATGGEGKGVETLGKHAGIAASPAWQQGKVFYLEPATWYIATGGYQGLMRTLKDFAAAQ</sequence>
<dbReference type="PANTHER" id="PTHR30532">
    <property type="entry name" value="IRON III DICITRATE-BINDING PERIPLASMIC PROTEIN"/>
    <property type="match status" value="1"/>
</dbReference>
<dbReference type="Gene3D" id="3.40.50.1980">
    <property type="entry name" value="Nitrogenase molybdenum iron protein domain"/>
    <property type="match status" value="2"/>
</dbReference>
<gene>
    <name evidence="8" type="primary">yclQ</name>
    <name evidence="8" type="ORF">NCTC10899_02366</name>
</gene>
<comment type="similarity">
    <text evidence="2">Belongs to the bacterial solute-binding protein 8 family.</text>
</comment>
<feature type="chain" id="PRO_5016656773" evidence="6">
    <location>
        <begin position="28"/>
        <end position="322"/>
    </location>
</feature>
<evidence type="ECO:0000256" key="2">
    <source>
        <dbReference type="ARBA" id="ARBA00008814"/>
    </source>
</evidence>
<keyword evidence="4" id="KW-0410">Iron transport</keyword>
<feature type="signal peptide" evidence="6">
    <location>
        <begin position="1"/>
        <end position="27"/>
    </location>
</feature>
<keyword evidence="3" id="KW-0813">Transport</keyword>
<dbReference type="PANTHER" id="PTHR30532:SF28">
    <property type="entry name" value="PETROBACTIN-BINDING PROTEIN YCLQ"/>
    <property type="match status" value="1"/>
</dbReference>
<dbReference type="EMBL" id="UGUU01000001">
    <property type="protein sequence ID" value="SUD39550.1"/>
    <property type="molecule type" value="Genomic_DNA"/>
</dbReference>
<dbReference type="Pfam" id="PF01497">
    <property type="entry name" value="Peripla_BP_2"/>
    <property type="match status" value="1"/>
</dbReference>
<keyword evidence="4" id="KW-0406">Ion transport</keyword>
<accession>A0A379ITI1</accession>
<dbReference type="RefSeq" id="WP_115291236.1">
    <property type="nucleotide sequence ID" value="NZ_UGUU01000001.1"/>
</dbReference>
<evidence type="ECO:0000313" key="8">
    <source>
        <dbReference type="EMBL" id="SUD39550.1"/>
    </source>
</evidence>
<dbReference type="Proteomes" id="UP000254260">
    <property type="component" value="Unassembled WGS sequence"/>
</dbReference>
<dbReference type="InterPro" id="IPR051313">
    <property type="entry name" value="Bact_iron-sidero_bind"/>
</dbReference>
<dbReference type="InterPro" id="IPR002491">
    <property type="entry name" value="ABC_transptr_periplasmic_BD"/>
</dbReference>
<organism evidence="8 9">
    <name type="scientific">Ectopseudomonas mendocina</name>
    <name type="common">Pseudomonas mendocina</name>
    <dbReference type="NCBI Taxonomy" id="300"/>
    <lineage>
        <taxon>Bacteria</taxon>
        <taxon>Pseudomonadati</taxon>
        <taxon>Pseudomonadota</taxon>
        <taxon>Gammaproteobacteria</taxon>
        <taxon>Pseudomonadales</taxon>
        <taxon>Pseudomonadaceae</taxon>
        <taxon>Ectopseudomonas</taxon>
    </lineage>
</organism>
<dbReference type="GO" id="GO:1901678">
    <property type="term" value="P:iron coordination entity transport"/>
    <property type="evidence" value="ECO:0007669"/>
    <property type="project" value="UniProtKB-ARBA"/>
</dbReference>
<reference evidence="8 9" key="1">
    <citation type="submission" date="2018-06" db="EMBL/GenBank/DDBJ databases">
        <authorList>
            <consortium name="Pathogen Informatics"/>
            <person name="Doyle S."/>
        </authorList>
    </citation>
    <scope>NUCLEOTIDE SEQUENCE [LARGE SCALE GENOMIC DNA]</scope>
    <source>
        <strain evidence="8 9">NCTC10899</strain>
    </source>
</reference>
<evidence type="ECO:0000256" key="4">
    <source>
        <dbReference type="ARBA" id="ARBA00022496"/>
    </source>
</evidence>
<protein>
    <submittedName>
        <fullName evidence="8">Iron compound ABC transporter substrate-binding protein</fullName>
    </submittedName>
</protein>
<evidence type="ECO:0000256" key="3">
    <source>
        <dbReference type="ARBA" id="ARBA00022448"/>
    </source>
</evidence>
<keyword evidence="5 6" id="KW-0732">Signal</keyword>
<evidence type="ECO:0000259" key="7">
    <source>
        <dbReference type="PROSITE" id="PS50983"/>
    </source>
</evidence>
<proteinExistence type="inferred from homology"/>
<evidence type="ECO:0000256" key="5">
    <source>
        <dbReference type="ARBA" id="ARBA00022729"/>
    </source>
</evidence>